<reference evidence="2 3" key="1">
    <citation type="submission" date="2017-06" db="EMBL/GenBank/DDBJ databases">
        <authorList>
            <person name="Kim H.J."/>
            <person name="Triplett B.A."/>
        </authorList>
    </citation>
    <scope>NUCLEOTIDE SEQUENCE [LARGE SCALE GENOMIC DNA]</scope>
    <source>
        <strain evidence="2 3">DSM 19307</strain>
    </source>
</reference>
<keyword evidence="1" id="KW-0732">Signal</keyword>
<dbReference type="OrthoDB" id="9759749at2"/>
<dbReference type="EMBL" id="FZPD01000004">
    <property type="protein sequence ID" value="SNT13136.1"/>
    <property type="molecule type" value="Genomic_DNA"/>
</dbReference>
<dbReference type="Pfam" id="PF02585">
    <property type="entry name" value="PIG-L"/>
    <property type="match status" value="1"/>
</dbReference>
<dbReference type="AlphaFoldDB" id="A0A239K414"/>
<evidence type="ECO:0000256" key="1">
    <source>
        <dbReference type="SAM" id="SignalP"/>
    </source>
</evidence>
<feature type="chain" id="PRO_5012715051" evidence="1">
    <location>
        <begin position="21"/>
        <end position="822"/>
    </location>
</feature>
<keyword evidence="3" id="KW-1185">Reference proteome</keyword>
<evidence type="ECO:0000313" key="2">
    <source>
        <dbReference type="EMBL" id="SNT13136.1"/>
    </source>
</evidence>
<accession>A0A239K414</accession>
<dbReference type="SUPFAM" id="SSF52317">
    <property type="entry name" value="Class I glutamine amidotransferase-like"/>
    <property type="match status" value="1"/>
</dbReference>
<dbReference type="Gene3D" id="3.40.50.10320">
    <property type="entry name" value="LmbE-like"/>
    <property type="match status" value="1"/>
</dbReference>
<sequence length="822" mass="92324">MKTHAFWSFLVLALTVNTFAQDTKAYQPGEIRQKLEKLNVLGSVLYVAAHPDDENTRLIAFYANEKLMRTAYLSATRGDGGQNLIGPEIREELGLIRTQELLAARRTDGGQQFFSRANDFGYSKNPDETFNIWDREKVLADFVWTFRKFRPDVVITRFNSDGRSHGHHTASAILAREAFELSGDPNAFPDQLDYVDPWQPKKIFWNTGWWWFRDTGGDTTNLKKIDVGQYNPLLGESYPEIAARSRSMHKSQGFGSTGSRGEQIEYLEQWGGEEANTPFEGIDTSWGRVEGAKEVSFFIDKAIKIYDERNPQLIIEPLMGARKALESVQNDFWKEIKKREIEELIVAASGLYIGLKADQPNYAVGDSIQINMEVVNRSDQKMLVEQVKFDTWPNPIELGVLLPNNKPLQTEMNFLIPNGTKYAHPYWLREKGTLGMYTVNDQEMIGKPENDPAIKGVVSVLLNDEKIHIEVPVVFKRTDPVEGEVTEPLTIGPPVMVNISGGVLVFGDDQSKSVDVRVIAGKNKTKGNVTLDTPDGWKVSPAQYAFDLNQKGEEQIFTFSISPPASSSEGNVLAKAEINGRTYTKGLTVIDYDHIPKQTLYPDAKVKVVKVNLKRKGNLIGYIDGAGDAIPENLSQIGYQVESLAKDDVSADNLKKYDAVILGIRAFNTVDWLSYKNSELFEYVKQGGNLIIQYNTSHRLVTQDISPYSLKLSRDRVAVEEAPVEILAFDHPVMKGPNRITEKDFEGWVQERGLYFPNEWGEEFTPILKSNDPGESPKTGGLLVAKYGGGYYVYSGYSWFRELPAGVPGAYRIFVNLISLGK</sequence>
<evidence type="ECO:0000313" key="3">
    <source>
        <dbReference type="Proteomes" id="UP000198393"/>
    </source>
</evidence>
<feature type="signal peptide" evidence="1">
    <location>
        <begin position="1"/>
        <end position="20"/>
    </location>
</feature>
<protein>
    <submittedName>
        <fullName evidence="2">N-acetylglucosaminyl deacetylase, LmbE family</fullName>
    </submittedName>
</protein>
<dbReference type="PANTHER" id="PTHR12993:SF11">
    <property type="entry name" value="N-ACETYLGLUCOSAMINYL-PHOSPHATIDYLINOSITOL DE-N-ACETYLASE"/>
    <property type="match status" value="1"/>
</dbReference>
<organism evidence="2 3">
    <name type="scientific">Ekhidna lutea</name>
    <dbReference type="NCBI Taxonomy" id="447679"/>
    <lineage>
        <taxon>Bacteria</taxon>
        <taxon>Pseudomonadati</taxon>
        <taxon>Bacteroidota</taxon>
        <taxon>Cytophagia</taxon>
        <taxon>Cytophagales</taxon>
        <taxon>Reichenbachiellaceae</taxon>
        <taxon>Ekhidna</taxon>
    </lineage>
</organism>
<dbReference type="PANTHER" id="PTHR12993">
    <property type="entry name" value="N-ACETYLGLUCOSAMINYL-PHOSPHATIDYLINOSITOL DE-N-ACETYLASE-RELATED"/>
    <property type="match status" value="1"/>
</dbReference>
<dbReference type="RefSeq" id="WP_089357135.1">
    <property type="nucleotide sequence ID" value="NZ_FZPD01000004.1"/>
</dbReference>
<dbReference type="InterPro" id="IPR024078">
    <property type="entry name" value="LmbE-like_dom_sf"/>
</dbReference>
<dbReference type="GO" id="GO:0016811">
    <property type="term" value="F:hydrolase activity, acting on carbon-nitrogen (but not peptide) bonds, in linear amides"/>
    <property type="evidence" value="ECO:0007669"/>
    <property type="project" value="TreeGrafter"/>
</dbReference>
<gene>
    <name evidence="2" type="ORF">SAMN05421640_2422</name>
</gene>
<dbReference type="InterPro" id="IPR003737">
    <property type="entry name" value="GlcNAc_PI_deacetylase-related"/>
</dbReference>
<proteinExistence type="predicted"/>
<dbReference type="InterPro" id="IPR029062">
    <property type="entry name" value="Class_I_gatase-like"/>
</dbReference>
<dbReference type="Proteomes" id="UP000198393">
    <property type="component" value="Unassembled WGS sequence"/>
</dbReference>
<dbReference type="SUPFAM" id="SSF102588">
    <property type="entry name" value="LmbE-like"/>
    <property type="match status" value="1"/>
</dbReference>
<name>A0A239K414_EKHLU</name>